<accession>G7VCI2</accession>
<dbReference type="STRING" id="1104324.P186_1169"/>
<dbReference type="Proteomes" id="UP000005867">
    <property type="component" value="Chromosome"/>
</dbReference>
<evidence type="ECO:0000313" key="2">
    <source>
        <dbReference type="Proteomes" id="UP000005867"/>
    </source>
</evidence>
<dbReference type="Pfam" id="PF02423">
    <property type="entry name" value="OCD_Mu_crystall"/>
    <property type="match status" value="1"/>
</dbReference>
<dbReference type="EMBL" id="CP003098">
    <property type="protein sequence ID" value="AET32602.1"/>
    <property type="molecule type" value="Genomic_DNA"/>
</dbReference>
<dbReference type="HOGENOM" id="CLU_042088_2_1_2"/>
<keyword evidence="2" id="KW-1185">Reference proteome</keyword>
<gene>
    <name evidence="1" type="ORF">P186_1169</name>
</gene>
<dbReference type="Gene3D" id="3.40.50.720">
    <property type="entry name" value="NAD(P)-binding Rossmann-like Domain"/>
    <property type="match status" value="1"/>
</dbReference>
<dbReference type="PIRSF" id="PIRSF001439">
    <property type="entry name" value="CryM"/>
    <property type="match status" value="1"/>
</dbReference>
<dbReference type="InterPro" id="IPR036291">
    <property type="entry name" value="NAD(P)-bd_dom_sf"/>
</dbReference>
<reference evidence="1 2" key="1">
    <citation type="journal article" date="2012" name="J. Bacteriol.">
        <title>Complete genome sequence of strain 1860, a crenarchaeon of the genus pyrobaculum able to grow with various electron acceptors.</title>
        <authorList>
            <person name="Mardanov A.V."/>
            <person name="Gumerov V.M."/>
            <person name="Slobodkina G.B."/>
            <person name="Beletsky A.V."/>
            <person name="Bonch-Osmolovskaya E.A."/>
            <person name="Ravin N.V."/>
            <person name="Skryabin K.G."/>
        </authorList>
    </citation>
    <scope>NUCLEOTIDE SEQUENCE [LARGE SCALE GENOMIC DNA]</scope>
    <source>
        <strain evidence="1 2">1860</strain>
    </source>
</reference>
<evidence type="ECO:0000313" key="1">
    <source>
        <dbReference type="EMBL" id="AET32602.1"/>
    </source>
</evidence>
<dbReference type="KEGG" id="pyr:P186_1169"/>
<sequence>MLIYLTKFKKRTSFISVLLLPNIDFLVDPREAVEAIRAGYFAEVKFLPRQALTVGDTWFAPMVGYMAGAGIAVKIVGIYPKATPRVKAVVAVFDPESGAPLALINGTQLTGWRTAAASGVAARALGAEPSTVGIVGAGTQGEYHLRIFKALYPAARFKIFDVAHEKAAEMGKRYGATSTSLSDVLKSDLLIVATTSTVPIVKGAELRKGAVVISIGAPRPVREIDEDVKKMAGCMLVDNPHAAEETDDVGPTWVYVGDYLKGARCNFGEVRVYKSVGNPLFDVAFANYVLEKAKKLGVGVEVRWD</sequence>
<name>G7VCI2_9CREN</name>
<dbReference type="InterPro" id="IPR003462">
    <property type="entry name" value="ODC_Mu_crystall"/>
</dbReference>
<dbReference type="AlphaFoldDB" id="G7VCI2"/>
<dbReference type="SUPFAM" id="SSF51735">
    <property type="entry name" value="NAD(P)-binding Rossmann-fold domains"/>
    <property type="match status" value="1"/>
</dbReference>
<protein>
    <submittedName>
        <fullName evidence="1">Ornithine cyclodeaminase (ArcB)</fullName>
    </submittedName>
</protein>
<dbReference type="PANTHER" id="PTHR13812">
    <property type="entry name" value="KETIMINE REDUCTASE MU-CRYSTALLIN"/>
    <property type="match status" value="1"/>
</dbReference>
<dbReference type="eggNOG" id="arCOG01035">
    <property type="taxonomic scope" value="Archaea"/>
</dbReference>
<dbReference type="BioCyc" id="PSP1104324:GJSN-1141-MONOMER"/>
<dbReference type="PANTHER" id="PTHR13812:SF19">
    <property type="entry name" value="KETIMINE REDUCTASE MU-CRYSTALLIN"/>
    <property type="match status" value="1"/>
</dbReference>
<dbReference type="InterPro" id="IPR023401">
    <property type="entry name" value="ODC_N"/>
</dbReference>
<organism evidence="1 2">
    <name type="scientific">Pyrobaculum ferrireducens</name>
    <dbReference type="NCBI Taxonomy" id="1104324"/>
    <lineage>
        <taxon>Archaea</taxon>
        <taxon>Thermoproteota</taxon>
        <taxon>Thermoprotei</taxon>
        <taxon>Thermoproteales</taxon>
        <taxon>Thermoproteaceae</taxon>
        <taxon>Pyrobaculum</taxon>
    </lineage>
</organism>
<proteinExistence type="predicted"/>
<dbReference type="Gene3D" id="3.30.1780.10">
    <property type="entry name" value="ornithine cyclodeaminase, domain 1"/>
    <property type="match status" value="1"/>
</dbReference>
<dbReference type="GO" id="GO:0005737">
    <property type="term" value="C:cytoplasm"/>
    <property type="evidence" value="ECO:0007669"/>
    <property type="project" value="TreeGrafter"/>
</dbReference>